<proteinExistence type="predicted"/>
<dbReference type="EMBL" id="MCZF01000270">
    <property type="protein sequence ID" value="PMM42730.1"/>
    <property type="molecule type" value="Genomic_DNA"/>
</dbReference>
<organism evidence="1 2">
    <name type="scientific">Vibrio splendidus</name>
    <dbReference type="NCBI Taxonomy" id="29497"/>
    <lineage>
        <taxon>Bacteria</taxon>
        <taxon>Pseudomonadati</taxon>
        <taxon>Pseudomonadota</taxon>
        <taxon>Gammaproteobacteria</taxon>
        <taxon>Vibrionales</taxon>
        <taxon>Vibrionaceae</taxon>
        <taxon>Vibrio</taxon>
    </lineage>
</organism>
<evidence type="ECO:0008006" key="3">
    <source>
        <dbReference type="Google" id="ProtNLM"/>
    </source>
</evidence>
<name>A0A2N7JM83_VIBSP</name>
<evidence type="ECO:0000313" key="1">
    <source>
        <dbReference type="EMBL" id="PMM42730.1"/>
    </source>
</evidence>
<dbReference type="AlphaFoldDB" id="A0A2N7JM83"/>
<comment type="caution">
    <text evidence="1">The sequence shown here is derived from an EMBL/GenBank/DDBJ whole genome shotgun (WGS) entry which is preliminary data.</text>
</comment>
<reference evidence="2" key="1">
    <citation type="submission" date="2016-07" db="EMBL/GenBank/DDBJ databases">
        <title>Nontailed viruses are major unrecognized killers of bacteria in the ocean.</title>
        <authorList>
            <person name="Kauffman K."/>
            <person name="Hussain F."/>
            <person name="Yang J."/>
            <person name="Arevalo P."/>
            <person name="Brown J."/>
            <person name="Cutler M."/>
            <person name="Kelly L."/>
            <person name="Polz M.F."/>
        </authorList>
    </citation>
    <scope>NUCLEOTIDE SEQUENCE [LARGE SCALE GENOMIC DNA]</scope>
    <source>
        <strain evidence="2">10N.261.48.B5</strain>
    </source>
</reference>
<dbReference type="Proteomes" id="UP000235533">
    <property type="component" value="Unassembled WGS sequence"/>
</dbReference>
<evidence type="ECO:0000313" key="2">
    <source>
        <dbReference type="Proteomes" id="UP000235533"/>
    </source>
</evidence>
<gene>
    <name evidence="1" type="ORF">BCT54_07895</name>
</gene>
<protein>
    <recommendedName>
        <fullName evidence="3">Transcriptional regulator VspR</fullName>
    </recommendedName>
</protein>
<accession>A0A2N7JM83</accession>
<sequence length="174" mass="20369">MKRSLKISDEMRNLLIEREMDGFLVVELRDAFVSIDDSYVDLDDARRKVYRQLLRLVKNNWLRVEGTGQQKRYFQTDLFKGLQTDTASDKTKVTFSTSSDYSVLRYERNQYKGELEIVFGEINEYQSLCSRFPELEPRLLPLLEQAREHSAQLLGRVNVLTSVLKTLCEDNQSC</sequence>